<feature type="compositionally biased region" description="Polar residues" evidence="1">
    <location>
        <begin position="42"/>
        <end position="68"/>
    </location>
</feature>
<evidence type="ECO:0000313" key="3">
    <source>
        <dbReference type="EMBL" id="KAJ5346713.1"/>
    </source>
</evidence>
<name>A0A9W9QZ23_PENBR</name>
<evidence type="ECO:0000256" key="1">
    <source>
        <dbReference type="SAM" id="MobiDB-lite"/>
    </source>
</evidence>
<dbReference type="PANTHER" id="PTHR37535">
    <property type="entry name" value="FLUG DOMAIN PROTEIN"/>
    <property type="match status" value="1"/>
</dbReference>
<gene>
    <name evidence="3" type="ORF">N7541_009195</name>
</gene>
<proteinExistence type="predicted"/>
<feature type="region of interest" description="Disordered" evidence="1">
    <location>
        <begin position="648"/>
        <end position="686"/>
    </location>
</feature>
<protein>
    <recommendedName>
        <fullName evidence="2">C2H2-type domain-containing protein</fullName>
    </recommendedName>
</protein>
<accession>A0A9W9QZ23</accession>
<dbReference type="InterPro" id="IPR013087">
    <property type="entry name" value="Znf_C2H2_type"/>
</dbReference>
<sequence>MSSAYADIELSDQAPEDDSDSSCVSFRPDCSDNDESDGDQAAASTAQTSPRPSRSSEQCEGVSGSSKPNVRGPVRSGVLPDFSDDPDDDTDEDIANIPLDYGRSEKTKVRGVRIEQRWHKYCRVKVKPPNALSKWNDPAEALRQVTPNDVHRFLNYCLKLKYGEGGRHLKGTTKASALKADWKSFRGYFRRITRTRISPEDSEEINAGIRKLIDKFSLNQQERGKEPVYVQDLTELNETILRTQERRFHFGYERIQMCLFSMLGIYTVNRLSALLSLQLKHLQFSIQKDPQGGPPVLLAEIRSEHTKRFLGSEAINTFPFPEIIDDPSLVFSPHVFIFGILFWLQAFESPALSSMERLRSLFVQGGRQQMPLPLKPEVEDHYVFCKTEVVNGHPVLRWDQHIIDVTMSARLRNLGEIHGWLHSMFAHRLRYGGGKMLNDSDAVSEAQQNLIMKHADSRTFLKHYLPRHVDTDMQSVMNGRESNVSLMRAITRMSRWIDTRRPRHLTTEQRASIREHPEYLEAVRRLDEQAGVCIHDPSEEMQSRRDKLAREKLNTFGRLERALRQKIREGFDRKQANIDIERQLSGAAIDDEEAKDALRTDSMLPEQINLLEKLLTWPTSHSLEAEWQRRNAAVVAISQYCCHLEGGPLRGRRKRSAPTDEPDEEQTTVEGKTTKTTPVSPERSQEELLLEKAGKYIQKAKKPRRCFQCYGDAQLPVHRRTQKYSEYKSTLRHFREKHLKDRKCHMCSEDVLHEMHLRRHAEDVHRLVTNRNYYSKEESGSDIDTD</sequence>
<reference evidence="3" key="1">
    <citation type="submission" date="2022-12" db="EMBL/GenBank/DDBJ databases">
        <authorList>
            <person name="Petersen C."/>
        </authorList>
    </citation>
    <scope>NUCLEOTIDE SEQUENCE</scope>
    <source>
        <strain evidence="3">IBT 35675</strain>
    </source>
</reference>
<dbReference type="Proteomes" id="UP001148299">
    <property type="component" value="Unassembled WGS sequence"/>
</dbReference>
<feature type="domain" description="C2H2-type" evidence="2">
    <location>
        <begin position="744"/>
        <end position="765"/>
    </location>
</feature>
<feature type="compositionally biased region" description="Acidic residues" evidence="1">
    <location>
        <begin position="82"/>
        <end position="94"/>
    </location>
</feature>
<dbReference type="AlphaFoldDB" id="A0A9W9QZ23"/>
<dbReference type="Pfam" id="PF11917">
    <property type="entry name" value="DUF3435"/>
    <property type="match status" value="1"/>
</dbReference>
<dbReference type="PANTHER" id="PTHR37535:SF2">
    <property type="entry name" value="FINGER DOMAIN PROTEIN, PUTATIVE (AFU_ORTHOLOGUE AFUA_6G09300)-RELATED"/>
    <property type="match status" value="1"/>
</dbReference>
<keyword evidence="4" id="KW-1185">Reference proteome</keyword>
<evidence type="ECO:0000313" key="4">
    <source>
        <dbReference type="Proteomes" id="UP001148299"/>
    </source>
</evidence>
<organism evidence="3 4">
    <name type="scientific">Penicillium brevicompactum</name>
    <dbReference type="NCBI Taxonomy" id="5074"/>
    <lineage>
        <taxon>Eukaryota</taxon>
        <taxon>Fungi</taxon>
        <taxon>Dikarya</taxon>
        <taxon>Ascomycota</taxon>
        <taxon>Pezizomycotina</taxon>
        <taxon>Eurotiomycetes</taxon>
        <taxon>Eurotiomycetidae</taxon>
        <taxon>Eurotiales</taxon>
        <taxon>Aspergillaceae</taxon>
        <taxon>Penicillium</taxon>
    </lineage>
</organism>
<comment type="caution">
    <text evidence="3">The sequence shown here is derived from an EMBL/GenBank/DDBJ whole genome shotgun (WGS) entry which is preliminary data.</text>
</comment>
<dbReference type="PROSITE" id="PS00028">
    <property type="entry name" value="ZINC_FINGER_C2H2_1"/>
    <property type="match status" value="1"/>
</dbReference>
<dbReference type="EMBL" id="JAPZBR010000007">
    <property type="protein sequence ID" value="KAJ5346713.1"/>
    <property type="molecule type" value="Genomic_DNA"/>
</dbReference>
<feature type="region of interest" description="Disordered" evidence="1">
    <location>
        <begin position="1"/>
        <end position="99"/>
    </location>
</feature>
<dbReference type="InterPro" id="IPR021842">
    <property type="entry name" value="DUF3435"/>
</dbReference>
<feature type="compositionally biased region" description="Low complexity" evidence="1">
    <location>
        <begin position="668"/>
        <end position="677"/>
    </location>
</feature>
<reference evidence="3" key="2">
    <citation type="journal article" date="2023" name="IMA Fungus">
        <title>Comparative genomic study of the Penicillium genus elucidates a diverse pangenome and 15 lateral gene transfer events.</title>
        <authorList>
            <person name="Petersen C."/>
            <person name="Sorensen T."/>
            <person name="Nielsen M.R."/>
            <person name="Sondergaard T.E."/>
            <person name="Sorensen J.L."/>
            <person name="Fitzpatrick D.A."/>
            <person name="Frisvad J.C."/>
            <person name="Nielsen K.L."/>
        </authorList>
    </citation>
    <scope>NUCLEOTIDE SEQUENCE</scope>
    <source>
        <strain evidence="3">IBT 35675</strain>
    </source>
</reference>
<evidence type="ECO:0000259" key="2">
    <source>
        <dbReference type="PROSITE" id="PS00028"/>
    </source>
</evidence>